<evidence type="ECO:0000256" key="1">
    <source>
        <dbReference type="SAM" id="Coils"/>
    </source>
</evidence>
<accession>A0A835XR07</accession>
<dbReference type="PROSITE" id="PS51257">
    <property type="entry name" value="PROKAR_LIPOPROTEIN"/>
    <property type="match status" value="1"/>
</dbReference>
<proteinExistence type="predicted"/>
<keyword evidence="3" id="KW-0812">Transmembrane</keyword>
<feature type="transmembrane region" description="Helical" evidence="3">
    <location>
        <begin position="15"/>
        <end position="33"/>
    </location>
</feature>
<keyword evidence="1" id="KW-0175">Coiled coil</keyword>
<evidence type="ECO:0000256" key="2">
    <source>
        <dbReference type="SAM" id="MobiDB-lite"/>
    </source>
</evidence>
<protein>
    <submittedName>
        <fullName evidence="4">Uncharacterized protein</fullName>
    </submittedName>
</protein>
<reference evidence="4" key="1">
    <citation type="journal article" date="2020" name="bioRxiv">
        <title>Comparative genomics of Chlamydomonas.</title>
        <authorList>
            <person name="Craig R.J."/>
            <person name="Hasan A.R."/>
            <person name="Ness R.W."/>
            <person name="Keightley P.D."/>
        </authorList>
    </citation>
    <scope>NUCLEOTIDE SEQUENCE</scope>
    <source>
        <strain evidence="4">CCAP 11/70</strain>
    </source>
</reference>
<keyword evidence="5" id="KW-1185">Reference proteome</keyword>
<feature type="compositionally biased region" description="Low complexity" evidence="2">
    <location>
        <begin position="108"/>
        <end position="142"/>
    </location>
</feature>
<comment type="caution">
    <text evidence="4">The sequence shown here is derived from an EMBL/GenBank/DDBJ whole genome shotgun (WGS) entry which is preliminary data.</text>
</comment>
<name>A0A835XR07_9CHLO</name>
<dbReference type="Proteomes" id="UP000612055">
    <property type="component" value="Unassembled WGS sequence"/>
</dbReference>
<gene>
    <name evidence="4" type="ORF">HYH03_011993</name>
</gene>
<sequence>MAKPLPKQQFDKGRVWAVGIGGAAVLFGCTLLVENTPSLFPAISRANSAMQEATKRMKEEEERAAKQAELLKLRQAEFDAQQRTAKAVEAGLKQAKAKVLAEAPKPAAAAPAPAPAPAAAAAPAPTLAPAPASTSTEAASSSNSTSNGASYKVVEDVSTEVPVTAWPSSSGAAAAGAAAAAAVPAAKAAEDAGPENDAESVARVGRLQGFVADTMASGVSPLEAYKASQRQ</sequence>
<dbReference type="EMBL" id="JAEHOE010000072">
    <property type="protein sequence ID" value="KAG2489542.1"/>
    <property type="molecule type" value="Genomic_DNA"/>
</dbReference>
<dbReference type="OrthoDB" id="548136at2759"/>
<dbReference type="AlphaFoldDB" id="A0A835XR07"/>
<feature type="region of interest" description="Disordered" evidence="2">
    <location>
        <begin position="108"/>
        <end position="150"/>
    </location>
</feature>
<feature type="coiled-coil region" evidence="1">
    <location>
        <begin position="43"/>
        <end position="76"/>
    </location>
</feature>
<evidence type="ECO:0000313" key="5">
    <source>
        <dbReference type="Proteomes" id="UP000612055"/>
    </source>
</evidence>
<evidence type="ECO:0000313" key="4">
    <source>
        <dbReference type="EMBL" id="KAG2489542.1"/>
    </source>
</evidence>
<keyword evidence="3" id="KW-1133">Transmembrane helix</keyword>
<keyword evidence="3" id="KW-0472">Membrane</keyword>
<evidence type="ECO:0000256" key="3">
    <source>
        <dbReference type="SAM" id="Phobius"/>
    </source>
</evidence>
<organism evidence="4 5">
    <name type="scientific">Edaphochlamys debaryana</name>
    <dbReference type="NCBI Taxonomy" id="47281"/>
    <lineage>
        <taxon>Eukaryota</taxon>
        <taxon>Viridiplantae</taxon>
        <taxon>Chlorophyta</taxon>
        <taxon>core chlorophytes</taxon>
        <taxon>Chlorophyceae</taxon>
        <taxon>CS clade</taxon>
        <taxon>Chlamydomonadales</taxon>
        <taxon>Chlamydomonadales incertae sedis</taxon>
        <taxon>Edaphochlamys</taxon>
    </lineage>
</organism>